<gene>
    <name evidence="1" type="ORF">SAMN04487989_10322</name>
</gene>
<dbReference type="EMBL" id="FOVN01000003">
    <property type="protein sequence ID" value="SFN72443.1"/>
    <property type="molecule type" value="Genomic_DNA"/>
</dbReference>
<evidence type="ECO:0000313" key="1">
    <source>
        <dbReference type="EMBL" id="SFN72443.1"/>
    </source>
</evidence>
<sequence>MATAALGHPPLSLLRFLFVLLRKRNVGRLSVLLHAFQLLNYGLFSSGTHDVLCG</sequence>
<organism evidence="1 2">
    <name type="scientific">Bizionia echini</name>
    <dbReference type="NCBI Taxonomy" id="649333"/>
    <lineage>
        <taxon>Bacteria</taxon>
        <taxon>Pseudomonadati</taxon>
        <taxon>Bacteroidota</taxon>
        <taxon>Flavobacteriia</taxon>
        <taxon>Flavobacteriales</taxon>
        <taxon>Flavobacteriaceae</taxon>
        <taxon>Bizionia</taxon>
    </lineage>
</organism>
<reference evidence="2" key="1">
    <citation type="submission" date="2016-10" db="EMBL/GenBank/DDBJ databases">
        <authorList>
            <person name="Varghese N."/>
            <person name="Submissions S."/>
        </authorList>
    </citation>
    <scope>NUCLEOTIDE SEQUENCE [LARGE SCALE GENOMIC DNA]</scope>
    <source>
        <strain evidence="2">DSM 23925</strain>
    </source>
</reference>
<dbReference type="Proteomes" id="UP000198705">
    <property type="component" value="Unassembled WGS sequence"/>
</dbReference>
<name>A0A1I5BCK9_9FLAO</name>
<protein>
    <submittedName>
        <fullName evidence="1">Uncharacterized protein</fullName>
    </submittedName>
</protein>
<dbReference type="AlphaFoldDB" id="A0A1I5BCK9"/>
<proteinExistence type="predicted"/>
<keyword evidence="2" id="KW-1185">Reference proteome</keyword>
<evidence type="ECO:0000313" key="2">
    <source>
        <dbReference type="Proteomes" id="UP000198705"/>
    </source>
</evidence>
<feature type="non-terminal residue" evidence="1">
    <location>
        <position position="54"/>
    </location>
</feature>
<accession>A0A1I5BCK9</accession>